<proteinExistence type="predicted"/>
<accession>A0A7C9UWA2</accession>
<keyword evidence="1" id="KW-1133">Transmembrane helix</keyword>
<dbReference type="EMBL" id="JAAIYP010000035">
    <property type="protein sequence ID" value="NFV80250.1"/>
    <property type="molecule type" value="Genomic_DNA"/>
</dbReference>
<keyword evidence="1" id="KW-0812">Transmembrane</keyword>
<sequence>MLRLALLNFLLNVLTLSLWRFWAKTRVRRLLWSGTAAWGDHAEYTGRGGELFLGFVVVMVSVFMPILVALTAAQMAVEAGNPWGNAFVLLIQAVAVFLAFAGLYRARRYQLSRTLWRGIRAGQDGEAWRYGLMVLGCGLVNVLSLGWTWPWTEMTLARYRLGNTRFGDERFVCTARARGLYRRFAVMWGVAALVLCLPLVTVLGLYLSGDGILESAEPALLFIIGLLLAGGVVLVLALPYAWYRAAVLRQLVAATRFAGTTFHLDARTAPLLRLGLGNWLIGVLSLGILRPWAALREFRFVCANLSADCEPDWSSVRQSAAAAPRLGEGLAAVFDGAGEF</sequence>
<comment type="caution">
    <text evidence="2">The sequence shown here is derived from an EMBL/GenBank/DDBJ whole genome shotgun (WGS) entry which is preliminary data.</text>
</comment>
<reference evidence="2 3" key="1">
    <citation type="submission" date="2020-02" db="EMBL/GenBank/DDBJ databases">
        <authorList>
            <person name="Dziuba M."/>
            <person name="Kuznetsov B."/>
            <person name="Mardanov A."/>
            <person name="Ravin N."/>
            <person name="Grouzdev D."/>
        </authorList>
    </citation>
    <scope>NUCLEOTIDE SEQUENCE [LARGE SCALE GENOMIC DNA]</scope>
    <source>
        <strain evidence="2 3">SpK</strain>
    </source>
</reference>
<dbReference type="InterPro" id="IPR010295">
    <property type="entry name" value="DUF898"/>
</dbReference>
<feature type="transmembrane region" description="Helical" evidence="1">
    <location>
        <begin position="51"/>
        <end position="77"/>
    </location>
</feature>
<organism evidence="2 3">
    <name type="scientific">Magnetospirillum aberrantis SpK</name>
    <dbReference type="NCBI Taxonomy" id="908842"/>
    <lineage>
        <taxon>Bacteria</taxon>
        <taxon>Pseudomonadati</taxon>
        <taxon>Pseudomonadota</taxon>
        <taxon>Alphaproteobacteria</taxon>
        <taxon>Rhodospirillales</taxon>
        <taxon>Rhodospirillaceae</taxon>
        <taxon>Magnetospirillum</taxon>
    </lineage>
</organism>
<feature type="transmembrane region" description="Helical" evidence="1">
    <location>
        <begin position="6"/>
        <end position="23"/>
    </location>
</feature>
<dbReference type="Proteomes" id="UP000480684">
    <property type="component" value="Unassembled WGS sequence"/>
</dbReference>
<name>A0A7C9UWA2_9PROT</name>
<feature type="transmembrane region" description="Helical" evidence="1">
    <location>
        <begin position="185"/>
        <end position="207"/>
    </location>
</feature>
<keyword evidence="3" id="KW-1185">Reference proteome</keyword>
<dbReference type="AlphaFoldDB" id="A0A7C9UWA2"/>
<feature type="transmembrane region" description="Helical" evidence="1">
    <location>
        <begin position="271"/>
        <end position="289"/>
    </location>
</feature>
<keyword evidence="1" id="KW-0472">Membrane</keyword>
<protein>
    <submittedName>
        <fullName evidence="2">DUF898 domain-containing protein</fullName>
    </submittedName>
</protein>
<dbReference type="Pfam" id="PF05987">
    <property type="entry name" value="DUF898"/>
    <property type="match status" value="1"/>
</dbReference>
<gene>
    <name evidence="2" type="ORF">G4223_09015</name>
</gene>
<feature type="transmembrane region" description="Helical" evidence="1">
    <location>
        <begin position="219"/>
        <end position="242"/>
    </location>
</feature>
<evidence type="ECO:0000313" key="3">
    <source>
        <dbReference type="Proteomes" id="UP000480684"/>
    </source>
</evidence>
<evidence type="ECO:0000313" key="2">
    <source>
        <dbReference type="EMBL" id="NFV80250.1"/>
    </source>
</evidence>
<feature type="transmembrane region" description="Helical" evidence="1">
    <location>
        <begin position="83"/>
        <end position="106"/>
    </location>
</feature>
<evidence type="ECO:0000256" key="1">
    <source>
        <dbReference type="SAM" id="Phobius"/>
    </source>
</evidence>